<dbReference type="GO" id="GO:0018104">
    <property type="term" value="P:peptidoglycan-protein cross-linking"/>
    <property type="evidence" value="ECO:0007669"/>
    <property type="project" value="TreeGrafter"/>
</dbReference>
<protein>
    <submittedName>
        <fullName evidence="12">L,D-transpeptidase ErfK/SrfK</fullName>
    </submittedName>
</protein>
<keyword evidence="4" id="KW-0808">Transferase</keyword>
<keyword evidence="13" id="KW-1185">Reference proteome</keyword>
<evidence type="ECO:0000256" key="1">
    <source>
        <dbReference type="ARBA" id="ARBA00004752"/>
    </source>
</evidence>
<dbReference type="GO" id="GO:0005576">
    <property type="term" value="C:extracellular region"/>
    <property type="evidence" value="ECO:0007669"/>
    <property type="project" value="TreeGrafter"/>
</dbReference>
<dbReference type="InterPro" id="IPR005490">
    <property type="entry name" value="LD_TPept_cat_dom"/>
</dbReference>
<name>A0A090MKF8_AFIFE</name>
<evidence type="ECO:0000259" key="11">
    <source>
        <dbReference type="PROSITE" id="PS52029"/>
    </source>
</evidence>
<keyword evidence="7 9" id="KW-0573">Peptidoglycan synthesis</keyword>
<dbReference type="GO" id="GO:0071555">
    <property type="term" value="P:cell wall organization"/>
    <property type="evidence" value="ECO:0007669"/>
    <property type="project" value="UniProtKB-UniRule"/>
</dbReference>
<comment type="similarity">
    <text evidence="2">Belongs to the YkuD family.</text>
</comment>
<dbReference type="InterPro" id="IPR050979">
    <property type="entry name" value="LD-transpeptidase"/>
</dbReference>
<dbReference type="PANTHER" id="PTHR30582:SF24">
    <property type="entry name" value="L,D-TRANSPEPTIDASE ERFK_SRFK-RELATED"/>
    <property type="match status" value="1"/>
</dbReference>
<dbReference type="STRING" id="1035.BN961_00177"/>
<evidence type="ECO:0000256" key="9">
    <source>
        <dbReference type="PROSITE-ProRule" id="PRU01373"/>
    </source>
</evidence>
<dbReference type="OrthoDB" id="9813664at2"/>
<sequence length="257" mass="27740">MNDLAGGRRDFFALRSVLNWSAGLSVMAAAMIVAAPASAQSLSYAAQPGLYWPQNSAVPSGAPDNEASEDAALPDRLRRAVVSYPSREAPGTIIIDTRHTYLYLVLGGNRAIRYGVGVGREGFTWSGVQTISRKAEWPDWHPPAQMIARQPYLPRFVAGGPGNPLGARAMYLGHSDYRIHGTNDPTTIGKFVSSGCIRLTNTDVEDLFNRVKVGAKVIVLPKGGSPQFEAKRTLPSQASLTTSMERAGQPMQLSRLD</sequence>
<dbReference type="PANTHER" id="PTHR30582">
    <property type="entry name" value="L,D-TRANSPEPTIDASE"/>
    <property type="match status" value="1"/>
</dbReference>
<evidence type="ECO:0000256" key="4">
    <source>
        <dbReference type="ARBA" id="ARBA00022679"/>
    </source>
</evidence>
<dbReference type="SUPFAM" id="SSF141523">
    <property type="entry name" value="L,D-transpeptidase catalytic domain-like"/>
    <property type="match status" value="1"/>
</dbReference>
<evidence type="ECO:0000256" key="5">
    <source>
        <dbReference type="ARBA" id="ARBA00022801"/>
    </source>
</evidence>
<dbReference type="GO" id="GO:0071972">
    <property type="term" value="F:peptidoglycan L,D-transpeptidase activity"/>
    <property type="evidence" value="ECO:0007669"/>
    <property type="project" value="TreeGrafter"/>
</dbReference>
<dbReference type="EMBL" id="CCAZ020000001">
    <property type="protein sequence ID" value="CEG06807.1"/>
    <property type="molecule type" value="Genomic_DNA"/>
</dbReference>
<feature type="active site" description="Proton donor/acceptor" evidence="9">
    <location>
        <position position="180"/>
    </location>
</feature>
<keyword evidence="10" id="KW-0472">Membrane</keyword>
<proteinExistence type="inferred from homology"/>
<dbReference type="Proteomes" id="UP000035762">
    <property type="component" value="Unassembled WGS sequence"/>
</dbReference>
<gene>
    <name evidence="12" type="primary">erfK_1</name>
    <name evidence="12" type="ORF">BN961_00177</name>
</gene>
<evidence type="ECO:0000256" key="7">
    <source>
        <dbReference type="ARBA" id="ARBA00022984"/>
    </source>
</evidence>
<comment type="pathway">
    <text evidence="1 9">Cell wall biogenesis; peptidoglycan biosynthesis.</text>
</comment>
<feature type="active site" description="Nucleophile" evidence="9">
    <location>
        <position position="196"/>
    </location>
</feature>
<dbReference type="RefSeq" id="WP_009337582.1">
    <property type="nucleotide sequence ID" value="NZ_CCAZ020000001.1"/>
</dbReference>
<keyword evidence="10" id="KW-0812">Transmembrane</keyword>
<dbReference type="Pfam" id="PF03734">
    <property type="entry name" value="YkuD"/>
    <property type="match status" value="1"/>
</dbReference>
<keyword evidence="6 9" id="KW-0133">Cell shape</keyword>
<dbReference type="Gene3D" id="2.40.440.10">
    <property type="entry name" value="L,D-transpeptidase catalytic domain-like"/>
    <property type="match status" value="1"/>
</dbReference>
<evidence type="ECO:0000256" key="6">
    <source>
        <dbReference type="ARBA" id="ARBA00022960"/>
    </source>
</evidence>
<dbReference type="FunFam" id="2.40.440.10:FF:000002">
    <property type="entry name" value="L,D-transpeptidase ErfK/SrfK"/>
    <property type="match status" value="1"/>
</dbReference>
<organism evidence="12 13">
    <name type="scientific">Afipia felis</name>
    <name type="common">Cat scratch disease bacillus</name>
    <dbReference type="NCBI Taxonomy" id="1035"/>
    <lineage>
        <taxon>Bacteria</taxon>
        <taxon>Pseudomonadati</taxon>
        <taxon>Pseudomonadota</taxon>
        <taxon>Alphaproteobacteria</taxon>
        <taxon>Hyphomicrobiales</taxon>
        <taxon>Nitrobacteraceae</taxon>
        <taxon>Afipia</taxon>
    </lineage>
</organism>
<evidence type="ECO:0000313" key="12">
    <source>
        <dbReference type="EMBL" id="CEG06807.1"/>
    </source>
</evidence>
<dbReference type="AlphaFoldDB" id="A0A090MKF8"/>
<evidence type="ECO:0000256" key="2">
    <source>
        <dbReference type="ARBA" id="ARBA00005992"/>
    </source>
</evidence>
<evidence type="ECO:0000313" key="13">
    <source>
        <dbReference type="Proteomes" id="UP000035762"/>
    </source>
</evidence>
<dbReference type="CDD" id="cd16913">
    <property type="entry name" value="YkuD_like"/>
    <property type="match status" value="1"/>
</dbReference>
<dbReference type="InterPro" id="IPR038063">
    <property type="entry name" value="Transpep_catalytic_dom"/>
</dbReference>
<accession>A0A090MKF8</accession>
<feature type="transmembrane region" description="Helical" evidence="10">
    <location>
        <begin position="12"/>
        <end position="35"/>
    </location>
</feature>
<reference evidence="12 13" key="1">
    <citation type="journal article" date="2014" name="Genome Announc.">
        <title>Genome Sequence of Afipia felis Strain 76713, Isolated in Hospital Water Using an Amoeba Co-Culture Procedure.</title>
        <authorList>
            <person name="Benamar S."/>
            <person name="La Scola B."/>
            <person name="Croce O."/>
        </authorList>
    </citation>
    <scope>NUCLEOTIDE SEQUENCE [LARGE SCALE GENOMIC DNA]</scope>
    <source>
        <strain evidence="12 13">76713</strain>
    </source>
</reference>
<feature type="domain" description="L,D-TPase catalytic" evidence="11">
    <location>
        <begin position="91"/>
        <end position="220"/>
    </location>
</feature>
<dbReference type="UniPathway" id="UPA00219"/>
<evidence type="ECO:0000256" key="3">
    <source>
        <dbReference type="ARBA" id="ARBA00022676"/>
    </source>
</evidence>
<keyword evidence="3" id="KW-0328">Glycosyltransferase</keyword>
<comment type="caution">
    <text evidence="12">The sequence shown here is derived from an EMBL/GenBank/DDBJ whole genome shotgun (WGS) entry which is preliminary data.</text>
</comment>
<dbReference type="PROSITE" id="PS52029">
    <property type="entry name" value="LD_TPASE"/>
    <property type="match status" value="1"/>
</dbReference>
<keyword evidence="10" id="KW-1133">Transmembrane helix</keyword>
<evidence type="ECO:0000256" key="10">
    <source>
        <dbReference type="SAM" id="Phobius"/>
    </source>
</evidence>
<keyword evidence="8 9" id="KW-0961">Cell wall biogenesis/degradation</keyword>
<keyword evidence="5" id="KW-0378">Hydrolase</keyword>
<dbReference type="GO" id="GO:0016757">
    <property type="term" value="F:glycosyltransferase activity"/>
    <property type="evidence" value="ECO:0007669"/>
    <property type="project" value="UniProtKB-KW"/>
</dbReference>
<dbReference type="GO" id="GO:0008360">
    <property type="term" value="P:regulation of cell shape"/>
    <property type="evidence" value="ECO:0007669"/>
    <property type="project" value="UniProtKB-UniRule"/>
</dbReference>
<evidence type="ECO:0000256" key="8">
    <source>
        <dbReference type="ARBA" id="ARBA00023316"/>
    </source>
</evidence>